<keyword evidence="3" id="KW-0223">Dioxygenase</keyword>
<organism evidence="8">
    <name type="scientific">Strongyloides stercoralis</name>
    <name type="common">Threadworm</name>
    <dbReference type="NCBI Taxonomy" id="6248"/>
    <lineage>
        <taxon>Eukaryota</taxon>
        <taxon>Metazoa</taxon>
        <taxon>Ecdysozoa</taxon>
        <taxon>Nematoda</taxon>
        <taxon>Chromadorea</taxon>
        <taxon>Rhabditida</taxon>
        <taxon>Tylenchina</taxon>
        <taxon>Panagrolaimomorpha</taxon>
        <taxon>Strongyloidoidea</taxon>
        <taxon>Strongyloididae</taxon>
        <taxon>Strongyloides</taxon>
    </lineage>
</organism>
<dbReference type="InterPro" id="IPR039558">
    <property type="entry name" value="TPA1/OFD1_N"/>
</dbReference>
<evidence type="ECO:0000313" key="9">
    <source>
        <dbReference type="WBParaSite" id="TCONS_00006922.p1"/>
    </source>
</evidence>
<evidence type="ECO:0000256" key="1">
    <source>
        <dbReference type="ARBA" id="ARBA00001961"/>
    </source>
</evidence>
<sequence>MSKNEEFKINNIYLKNICSFDKENKPFPVKICKNFIENEEILNELVKELKKLKFSFKNNDLYCLKQTVDLGELPENENKLIIRKFVKFIKEDVKEFIKNVTGFELTDKVTLTGSSYKQGNYLLPHNDQISNRKVAFILYLNDKDKKIEGGKLNLYDVDENEFPLNVVYSEEPEFNKLSFFEVSNRSWHEVEEILNNDVERLSINGWFHVKDDADIIRKDISEPIKEIIKKDFDLSSFLSDKMLDDKYMTVIKKRFEEDSYVALTDFLKADVLKKINEELKKVHFKNEGPWHKKNIMITDDGTIEEESILNKFLTCSQSDTLMKYFSYITGLHFVDIPGVVASFDNVESKDEKDVNEESIPLKKARLSTVEENICENEKDKEITMTHKFYRISKKCYICGDDQIAEKSSKNGWSLDIKFYFTDTEWDSKNFGGYTSYITPYTEKEILRVEPMNNVCFIVFKEPSCFDITKYVKNCCGNNYMNCLSITYMGINNELDEEDLNDEVDEEVSFDEESEEDINEEDEV</sequence>
<accession>A0A0K0EDM9</accession>
<dbReference type="PANTHER" id="PTHR12117:SF0">
    <property type="entry name" value="PROLYL 3-HYDROXYLASE OGFOD1"/>
    <property type="match status" value="1"/>
</dbReference>
<evidence type="ECO:0000313" key="8">
    <source>
        <dbReference type="WBParaSite" id="SSTP_0000759100.1"/>
    </source>
</evidence>
<dbReference type="Gene3D" id="2.60.120.620">
    <property type="entry name" value="q2cbj1_9rhob like domain"/>
    <property type="match status" value="2"/>
</dbReference>
<comment type="cofactor">
    <cofactor evidence="1">
        <name>L-ascorbate</name>
        <dbReference type="ChEBI" id="CHEBI:38290"/>
    </cofactor>
</comment>
<dbReference type="Proteomes" id="UP000035681">
    <property type="component" value="Unplaced"/>
</dbReference>
<proteinExistence type="predicted"/>
<dbReference type="AlphaFoldDB" id="A0A0K0EDM9"/>
<dbReference type="GO" id="GO:0005737">
    <property type="term" value="C:cytoplasm"/>
    <property type="evidence" value="ECO:0007669"/>
    <property type="project" value="TreeGrafter"/>
</dbReference>
<protein>
    <submittedName>
        <fullName evidence="8 9">P4Hc domain-containing protein</fullName>
    </submittedName>
</protein>
<dbReference type="InterPro" id="IPR019601">
    <property type="entry name" value="Oxoglutarate/Fe-dep_Oase_C"/>
</dbReference>
<dbReference type="InterPro" id="IPR051842">
    <property type="entry name" value="uS12_prolyl_hydroxylase"/>
</dbReference>
<evidence type="ECO:0000259" key="6">
    <source>
        <dbReference type="SMART" id="SM00702"/>
    </source>
</evidence>
<dbReference type="SMART" id="SM00702">
    <property type="entry name" value="P4Hc"/>
    <property type="match status" value="1"/>
</dbReference>
<feature type="region of interest" description="Disordered" evidence="5">
    <location>
        <begin position="497"/>
        <end position="523"/>
    </location>
</feature>
<keyword evidence="7" id="KW-1185">Reference proteome</keyword>
<dbReference type="GO" id="GO:0031418">
    <property type="term" value="F:L-ascorbic acid binding"/>
    <property type="evidence" value="ECO:0007669"/>
    <property type="project" value="UniProtKB-KW"/>
</dbReference>
<feature type="domain" description="Prolyl 4-hydroxylase alpha subunit" evidence="6">
    <location>
        <begin position="15"/>
        <end position="208"/>
    </location>
</feature>
<evidence type="ECO:0000313" key="7">
    <source>
        <dbReference type="Proteomes" id="UP000035681"/>
    </source>
</evidence>
<dbReference type="InterPro" id="IPR006620">
    <property type="entry name" value="Pro_4_hyd_alph"/>
</dbReference>
<dbReference type="Pfam" id="PF10637">
    <property type="entry name" value="Ofd1_CTDD"/>
    <property type="match status" value="1"/>
</dbReference>
<keyword evidence="4" id="KW-0560">Oxidoreductase</keyword>
<keyword evidence="2" id="KW-0847">Vitamin C</keyword>
<dbReference type="WBParaSite" id="SSTP_0000759100.1">
    <property type="protein sequence ID" value="SSTP_0000759100.1"/>
    <property type="gene ID" value="SSTP_0000759100"/>
</dbReference>
<evidence type="ECO:0000256" key="4">
    <source>
        <dbReference type="ARBA" id="ARBA00023002"/>
    </source>
</evidence>
<evidence type="ECO:0000256" key="2">
    <source>
        <dbReference type="ARBA" id="ARBA00022896"/>
    </source>
</evidence>
<dbReference type="STRING" id="6248.A0A0K0EDM9"/>
<dbReference type="GO" id="GO:0006449">
    <property type="term" value="P:regulation of translational termination"/>
    <property type="evidence" value="ECO:0007669"/>
    <property type="project" value="TreeGrafter"/>
</dbReference>
<dbReference type="PANTHER" id="PTHR12117">
    <property type="entry name" value="HISTONE ACETYLTRANSFERASE COMPLEX"/>
    <property type="match status" value="1"/>
</dbReference>
<evidence type="ECO:0000256" key="5">
    <source>
        <dbReference type="SAM" id="MobiDB-lite"/>
    </source>
</evidence>
<reference evidence="8" key="1">
    <citation type="submission" date="2015-08" db="UniProtKB">
        <authorList>
            <consortium name="WormBaseParasite"/>
        </authorList>
    </citation>
    <scope>IDENTIFICATION</scope>
</reference>
<dbReference type="GO" id="GO:0005506">
    <property type="term" value="F:iron ion binding"/>
    <property type="evidence" value="ECO:0007669"/>
    <property type="project" value="InterPro"/>
</dbReference>
<dbReference type="GO" id="GO:0031543">
    <property type="term" value="F:peptidyl-proline dioxygenase activity"/>
    <property type="evidence" value="ECO:0007669"/>
    <property type="project" value="TreeGrafter"/>
</dbReference>
<name>A0A0K0EDM9_STRER</name>
<evidence type="ECO:0000256" key="3">
    <source>
        <dbReference type="ARBA" id="ARBA00022964"/>
    </source>
</evidence>
<dbReference type="Pfam" id="PF13661">
    <property type="entry name" value="2OG-FeII_Oxy_4"/>
    <property type="match status" value="1"/>
</dbReference>
<dbReference type="WBParaSite" id="TCONS_00006922.p1">
    <property type="protein sequence ID" value="TCONS_00006922.p1"/>
    <property type="gene ID" value="XLOC_005016"/>
</dbReference>